<proteinExistence type="inferred from homology"/>
<keyword evidence="6" id="KW-0131">Cell cycle</keyword>
<dbReference type="Proteomes" id="UP001501638">
    <property type="component" value="Unassembled WGS sequence"/>
</dbReference>
<dbReference type="EMBL" id="BAAASZ010000042">
    <property type="protein sequence ID" value="GAA2462731.1"/>
    <property type="molecule type" value="Genomic_DNA"/>
</dbReference>
<keyword evidence="4" id="KW-0749">Sporulation</keyword>
<evidence type="ECO:0000256" key="2">
    <source>
        <dbReference type="ARBA" id="ARBA00009323"/>
    </source>
</evidence>
<comment type="similarity">
    <text evidence="2">Belongs to the SsgA family.</text>
</comment>
<name>A0ABP5XP73_9ACTN</name>
<dbReference type="InterPro" id="IPR006776">
    <property type="entry name" value="SsgB"/>
</dbReference>
<reference evidence="8" key="1">
    <citation type="journal article" date="2019" name="Int. J. Syst. Evol. Microbiol.">
        <title>The Global Catalogue of Microorganisms (GCM) 10K type strain sequencing project: providing services to taxonomists for standard genome sequencing and annotation.</title>
        <authorList>
            <consortium name="The Broad Institute Genomics Platform"/>
            <consortium name="The Broad Institute Genome Sequencing Center for Infectious Disease"/>
            <person name="Wu L."/>
            <person name="Ma J."/>
        </authorList>
    </citation>
    <scope>NUCLEOTIDE SEQUENCE [LARGE SCALE GENOMIC DNA]</scope>
    <source>
        <strain evidence="8">JCM 6305</strain>
    </source>
</reference>
<keyword evidence="8" id="KW-1185">Reference proteome</keyword>
<keyword evidence="5" id="KW-0717">Septation</keyword>
<comment type="subcellular location">
    <subcellularLocation>
        <location evidence="1">Cell septum</location>
    </subcellularLocation>
</comment>
<evidence type="ECO:0000256" key="1">
    <source>
        <dbReference type="ARBA" id="ARBA00004431"/>
    </source>
</evidence>
<dbReference type="Gene3D" id="2.30.31.20">
    <property type="entry name" value="Sporulation-specific cell division protein SsgB"/>
    <property type="match status" value="1"/>
</dbReference>
<dbReference type="InterPro" id="IPR038658">
    <property type="entry name" value="SsgB_sf"/>
</dbReference>
<protein>
    <submittedName>
        <fullName evidence="7">SsgA family sporulation/cell division regulator</fullName>
    </submittedName>
</protein>
<sequence>MRLVVDPGHSIAVAAQLSYGPHDPYAVQIVFHTGSHGPVPWVFSRELLAQGTLGPCGQGDVRIWPAGAGRRRVLYLELTSPDGRALLHAPAAVVERWLRRTHQLVPPGQEAQLIDVDGELCGLLGESA</sequence>
<comment type="caution">
    <text evidence="7">The sequence shown here is derived from an EMBL/GenBank/DDBJ whole genome shotgun (WGS) entry which is preliminary data.</text>
</comment>
<evidence type="ECO:0000313" key="7">
    <source>
        <dbReference type="EMBL" id="GAA2462731.1"/>
    </source>
</evidence>
<evidence type="ECO:0000256" key="3">
    <source>
        <dbReference type="ARBA" id="ARBA00022618"/>
    </source>
</evidence>
<dbReference type="Pfam" id="PF04686">
    <property type="entry name" value="SsgA"/>
    <property type="match status" value="1"/>
</dbReference>
<gene>
    <name evidence="7" type="ORF">GCM10010405_53830</name>
</gene>
<evidence type="ECO:0000256" key="6">
    <source>
        <dbReference type="ARBA" id="ARBA00023306"/>
    </source>
</evidence>
<keyword evidence="3" id="KW-0132">Cell division</keyword>
<evidence type="ECO:0000256" key="5">
    <source>
        <dbReference type="ARBA" id="ARBA00023210"/>
    </source>
</evidence>
<evidence type="ECO:0000313" key="8">
    <source>
        <dbReference type="Proteomes" id="UP001501638"/>
    </source>
</evidence>
<accession>A0ABP5XP73</accession>
<evidence type="ECO:0000256" key="4">
    <source>
        <dbReference type="ARBA" id="ARBA00022969"/>
    </source>
</evidence>
<organism evidence="7 8">
    <name type="scientific">Streptomyces macrosporus</name>
    <dbReference type="NCBI Taxonomy" id="44032"/>
    <lineage>
        <taxon>Bacteria</taxon>
        <taxon>Bacillati</taxon>
        <taxon>Actinomycetota</taxon>
        <taxon>Actinomycetes</taxon>
        <taxon>Kitasatosporales</taxon>
        <taxon>Streptomycetaceae</taxon>
        <taxon>Streptomyces</taxon>
    </lineage>
</organism>